<gene>
    <name evidence="2" type="ORF">GO594_13190</name>
</gene>
<organism evidence="2 3">
    <name type="scientific">Metapseudomonas otitidis</name>
    <dbReference type="NCBI Taxonomy" id="319939"/>
    <lineage>
        <taxon>Bacteria</taxon>
        <taxon>Pseudomonadati</taxon>
        <taxon>Pseudomonadota</taxon>
        <taxon>Gammaproteobacteria</taxon>
        <taxon>Pseudomonadales</taxon>
        <taxon>Pseudomonadaceae</taxon>
        <taxon>Metapseudomonas</taxon>
    </lineage>
</organism>
<protein>
    <recommendedName>
        <fullName evidence="1">YubB ferredoxin-like domain-containing protein</fullName>
    </recommendedName>
</protein>
<comment type="caution">
    <text evidence="2">The sequence shown here is derived from an EMBL/GenBank/DDBJ whole genome shotgun (WGS) entry which is preliminary data.</text>
</comment>
<feature type="domain" description="YubB ferredoxin-like" evidence="1">
    <location>
        <begin position="115"/>
        <end position="189"/>
    </location>
</feature>
<dbReference type="RefSeq" id="WP_160481052.1">
    <property type="nucleotide sequence ID" value="NZ_WTFN01000027.1"/>
</dbReference>
<dbReference type="Pfam" id="PF18406">
    <property type="entry name" value="DUF1281_C"/>
    <property type="match status" value="1"/>
</dbReference>
<evidence type="ECO:0000313" key="2">
    <source>
        <dbReference type="EMBL" id="MWK56935.1"/>
    </source>
</evidence>
<dbReference type="EMBL" id="WTFN01000027">
    <property type="protein sequence ID" value="MWK56935.1"/>
    <property type="molecule type" value="Genomic_DNA"/>
</dbReference>
<dbReference type="AlphaFoldDB" id="A0A7X3H895"/>
<sequence length="213" mass="23920">MPNHITNRVQAPTEVLRSMINDDGVVDFNRLLPFKGAFPWDFISGAAETAAEAISGESLNEHPLISSLQASNRQRANVMDLNDEEFEQFVQMLRNKRSCGHMHNMNWGRATWGTKWNAYSQVIELDEGRLSFETAWSCPTPVFKELSRLHPDAVIQVQFADEDIGSNCGTITFIGGEIADKDCAGRWDSMSTEEQAKWTAFAYGVKGRTPEED</sequence>
<dbReference type="InterPro" id="IPR041329">
    <property type="entry name" value="YubB_C"/>
</dbReference>
<name>A0A7X3H895_9GAMM</name>
<evidence type="ECO:0000313" key="3">
    <source>
        <dbReference type="Proteomes" id="UP000461288"/>
    </source>
</evidence>
<accession>A0A7X3H895</accession>
<reference evidence="2 3" key="1">
    <citation type="submission" date="2019-12" db="EMBL/GenBank/DDBJ databases">
        <title>Draft genome sequence of Pseudomonas otitidis recovered from a chicken carcass.</title>
        <authorList>
            <person name="Vieira T.R."/>
            <person name="Oliviera E.F.C."/>
            <person name="Silva N.M.V."/>
            <person name="Sambrano G.E."/>
            <person name="Cibulski S.P."/>
            <person name="Cardoso M.R.I."/>
        </authorList>
    </citation>
    <scope>NUCLEOTIDE SEQUENCE [LARGE SCALE GENOMIC DNA]</scope>
    <source>
        <strain evidence="2 3">25_K</strain>
    </source>
</reference>
<proteinExistence type="predicted"/>
<evidence type="ECO:0000259" key="1">
    <source>
        <dbReference type="Pfam" id="PF18406"/>
    </source>
</evidence>
<dbReference type="Proteomes" id="UP000461288">
    <property type="component" value="Unassembled WGS sequence"/>
</dbReference>